<reference evidence="1 2" key="1">
    <citation type="journal article" date="2015" name="Genome Announc.">
        <title>Complete Genome Sequence of Spiroplasma kunkelii Strain CR2-3x, Causal Agent of Corn Stunt Disease in Zea mays L.</title>
        <authorList>
            <person name="Davis R.E."/>
            <person name="Shao J."/>
            <person name="Dally E.L."/>
            <person name="Zhao Y."/>
            <person name="Gasparich G.E."/>
            <person name="Gaynor B.J."/>
            <person name="Athey J.C."/>
            <person name="Harrison N.A."/>
            <person name="Donofrio N."/>
        </authorList>
    </citation>
    <scope>NUCLEOTIDE SEQUENCE [LARGE SCALE GENOMIC DNA]</scope>
    <source>
        <strain evidence="1 2">CR2-3x</strain>
    </source>
</reference>
<name>A0A0K2JIP8_SPIKU</name>
<dbReference type="EMBL" id="CP010899">
    <property type="protein sequence ID" value="ALA98111.1"/>
    <property type="molecule type" value="Genomic_DNA"/>
</dbReference>
<dbReference type="AlphaFoldDB" id="A0A0K2JIP8"/>
<gene>
    <name evidence="1" type="ORF">SKUN_001236</name>
</gene>
<proteinExistence type="predicted"/>
<keyword evidence="2" id="KW-1185">Reference proteome</keyword>
<accession>A0A0K2JIP8</accession>
<protein>
    <submittedName>
        <fullName evidence="1">p123</fullName>
    </submittedName>
</protein>
<dbReference type="RefSeq" id="WP_053391214.1">
    <property type="nucleotide sequence ID" value="NZ_CP010899.1"/>
</dbReference>
<evidence type="ECO:0000313" key="1">
    <source>
        <dbReference type="EMBL" id="ALA98111.1"/>
    </source>
</evidence>
<sequence>MAKFIKPNGNVQAWNSVIKTSALDYDLLEETTFFYPKAVLPPGPLTYKPYTVDIMPSNVVLPLIAKITAPMQCTNTTSIIRLNNFYNLFNNKFNDAYYETEIDLKQINPTITTLEQFLHAYSSIQFNNLNLNNLQVECAQPNIENFIPDRNINLLGGVYNCEERNFKTLNELSLRSIGRSQNDKVNFMEGSLIYDLANIKENKKNNIIYRWN</sequence>
<evidence type="ECO:0000313" key="2">
    <source>
        <dbReference type="Proteomes" id="UP000062963"/>
    </source>
</evidence>
<dbReference type="KEGG" id="skn:SKUN_001236"/>
<organism evidence="1 2">
    <name type="scientific">Spiroplasma kunkelii CR2-3x</name>
    <dbReference type="NCBI Taxonomy" id="273035"/>
    <lineage>
        <taxon>Bacteria</taxon>
        <taxon>Bacillati</taxon>
        <taxon>Mycoplasmatota</taxon>
        <taxon>Mollicutes</taxon>
        <taxon>Entomoplasmatales</taxon>
        <taxon>Spiroplasmataceae</taxon>
        <taxon>Spiroplasma</taxon>
    </lineage>
</organism>
<dbReference type="Proteomes" id="UP000062963">
    <property type="component" value="Chromosome"/>
</dbReference>
<dbReference type="PATRIC" id="fig|273035.7.peg.1520"/>